<dbReference type="Gene3D" id="3.40.190.10">
    <property type="entry name" value="Periplasmic binding protein-like II"/>
    <property type="match status" value="1"/>
</dbReference>
<evidence type="ECO:0000256" key="1">
    <source>
        <dbReference type="ARBA" id="ARBA00004418"/>
    </source>
</evidence>
<dbReference type="InterPro" id="IPR030678">
    <property type="entry name" value="Peptide/Ni-bd"/>
</dbReference>
<dbReference type="GO" id="GO:1904680">
    <property type="term" value="F:peptide transmembrane transporter activity"/>
    <property type="evidence" value="ECO:0007669"/>
    <property type="project" value="TreeGrafter"/>
</dbReference>
<proteinExistence type="inferred from homology"/>
<accession>A0A1H5W5K6</accession>
<name>A0A1H5W5K6_9HYPH</name>
<dbReference type="AlphaFoldDB" id="A0A1H5W5K6"/>
<evidence type="ECO:0000256" key="3">
    <source>
        <dbReference type="ARBA" id="ARBA00022448"/>
    </source>
</evidence>
<dbReference type="PANTHER" id="PTHR30290:SF9">
    <property type="entry name" value="OLIGOPEPTIDE-BINDING PROTEIN APPA"/>
    <property type="match status" value="1"/>
</dbReference>
<dbReference type="InterPro" id="IPR000914">
    <property type="entry name" value="SBP_5_dom"/>
</dbReference>
<dbReference type="PIRSF" id="PIRSF002741">
    <property type="entry name" value="MppA"/>
    <property type="match status" value="1"/>
</dbReference>
<dbReference type="PANTHER" id="PTHR30290">
    <property type="entry name" value="PERIPLASMIC BINDING COMPONENT OF ABC TRANSPORTER"/>
    <property type="match status" value="1"/>
</dbReference>
<keyword evidence="3" id="KW-0813">Transport</keyword>
<dbReference type="CDD" id="cd08508">
    <property type="entry name" value="PBP2_NikA_DppA_OppA_like_1"/>
    <property type="match status" value="1"/>
</dbReference>
<feature type="domain" description="Solute-binding protein family 5" evidence="6">
    <location>
        <begin position="82"/>
        <end position="433"/>
    </location>
</feature>
<comment type="subcellular location">
    <subcellularLocation>
        <location evidence="1">Periplasm</location>
    </subcellularLocation>
</comment>
<evidence type="ECO:0000313" key="8">
    <source>
        <dbReference type="Proteomes" id="UP000236743"/>
    </source>
</evidence>
<protein>
    <submittedName>
        <fullName evidence="7">Peptide/nickel transport system substrate-binding protein</fullName>
    </submittedName>
</protein>
<keyword evidence="8" id="KW-1185">Reference proteome</keyword>
<dbReference type="Pfam" id="PF00496">
    <property type="entry name" value="SBP_bac_5"/>
    <property type="match status" value="1"/>
</dbReference>
<dbReference type="InterPro" id="IPR039424">
    <property type="entry name" value="SBP_5"/>
</dbReference>
<evidence type="ECO:0000313" key="7">
    <source>
        <dbReference type="EMBL" id="SEF94755.1"/>
    </source>
</evidence>
<sequence>MAFRTRTLKSTALATTALATTAFGFLLAAGAQAQTLRVAVPGNDMASLDPYRATATLDVNVVNWVFNGLVRIKPGQINPELIEPDIAESWTSTPDKKEWTFKLRDNVQCQGDYGALTAEDVVFSLKRASAKETSSFFADYQALQSIEAPDAKTVKITLKEPVPSLLGLLVPYHGGNIVCRKAVEKLGDEFARTPIGTGPFQVVEYQPQQYVKLRANAKYFRGAPQIKEILFRYMASDSSRDLAFQSGEIDLVNGKFEDSWIKRMSQLPETTVDVIGPTEIHSIYLNTSQKPLDDIRVRQAIAHAVSRDALVKFRGTMLSKAADSVVPNGYLGHVPVPLPQYNPAEAKRLLAEAGFANGLNIKSIQTTLPAMLTTMQVVQSQLKASGINLDLALVDHPTFHAQIRQDLSQVVYYGAARFPVADTFLTQFFDSASSIGKPTAVTNFAHCDAADAEIKAARTEPDIEKQKALWATAQKKIVDAVCAVPMYEMGQPWAWKNKLTFGYKVVGSLGLSPPIDETTRLAN</sequence>
<dbReference type="RefSeq" id="WP_200827945.1">
    <property type="nucleotide sequence ID" value="NZ_FNUY01000002.1"/>
</dbReference>
<keyword evidence="4 5" id="KW-0732">Signal</keyword>
<evidence type="ECO:0000256" key="2">
    <source>
        <dbReference type="ARBA" id="ARBA00005695"/>
    </source>
</evidence>
<dbReference type="SUPFAM" id="SSF53850">
    <property type="entry name" value="Periplasmic binding protein-like II"/>
    <property type="match status" value="1"/>
</dbReference>
<reference evidence="7 8" key="1">
    <citation type="submission" date="2016-10" db="EMBL/GenBank/DDBJ databases">
        <authorList>
            <person name="de Groot N.N."/>
        </authorList>
    </citation>
    <scope>NUCLEOTIDE SEQUENCE [LARGE SCALE GENOMIC DNA]</scope>
    <source>
        <strain evidence="7 8">DSM 26656</strain>
    </source>
</reference>
<evidence type="ECO:0000256" key="5">
    <source>
        <dbReference type="SAM" id="SignalP"/>
    </source>
</evidence>
<dbReference type="Proteomes" id="UP000236743">
    <property type="component" value="Unassembled WGS sequence"/>
</dbReference>
<feature type="signal peptide" evidence="5">
    <location>
        <begin position="1"/>
        <end position="33"/>
    </location>
</feature>
<dbReference type="GO" id="GO:0015833">
    <property type="term" value="P:peptide transport"/>
    <property type="evidence" value="ECO:0007669"/>
    <property type="project" value="TreeGrafter"/>
</dbReference>
<comment type="similarity">
    <text evidence="2">Belongs to the bacterial solute-binding protein 5 family.</text>
</comment>
<dbReference type="Gene3D" id="3.10.105.10">
    <property type="entry name" value="Dipeptide-binding Protein, Domain 3"/>
    <property type="match status" value="1"/>
</dbReference>
<dbReference type="GO" id="GO:0043190">
    <property type="term" value="C:ATP-binding cassette (ABC) transporter complex"/>
    <property type="evidence" value="ECO:0007669"/>
    <property type="project" value="InterPro"/>
</dbReference>
<dbReference type="GO" id="GO:0030288">
    <property type="term" value="C:outer membrane-bounded periplasmic space"/>
    <property type="evidence" value="ECO:0007669"/>
    <property type="project" value="UniProtKB-ARBA"/>
</dbReference>
<dbReference type="EMBL" id="FNUY01000002">
    <property type="protein sequence ID" value="SEF94755.1"/>
    <property type="molecule type" value="Genomic_DNA"/>
</dbReference>
<evidence type="ECO:0000256" key="4">
    <source>
        <dbReference type="ARBA" id="ARBA00022729"/>
    </source>
</evidence>
<gene>
    <name evidence="7" type="ORF">SAMN04488115_102566</name>
</gene>
<feature type="chain" id="PRO_5009287908" evidence="5">
    <location>
        <begin position="34"/>
        <end position="523"/>
    </location>
</feature>
<evidence type="ECO:0000259" key="6">
    <source>
        <dbReference type="Pfam" id="PF00496"/>
    </source>
</evidence>
<organism evidence="7 8">
    <name type="scientific">Bosea lathyri</name>
    <dbReference type="NCBI Taxonomy" id="1036778"/>
    <lineage>
        <taxon>Bacteria</taxon>
        <taxon>Pseudomonadati</taxon>
        <taxon>Pseudomonadota</taxon>
        <taxon>Alphaproteobacteria</taxon>
        <taxon>Hyphomicrobiales</taxon>
        <taxon>Boseaceae</taxon>
        <taxon>Bosea</taxon>
    </lineage>
</organism>